<dbReference type="Pfam" id="PF01973">
    <property type="entry name" value="MptE-like"/>
    <property type="match status" value="1"/>
</dbReference>
<organism evidence="2 3">
    <name type="scientific">Candidatus Nitrohelix vancouverensis</name>
    <dbReference type="NCBI Taxonomy" id="2705534"/>
    <lineage>
        <taxon>Bacteria</taxon>
        <taxon>Pseudomonadati</taxon>
        <taxon>Nitrospinota/Tectimicrobiota group</taxon>
        <taxon>Nitrospinota</taxon>
        <taxon>Nitrospinia</taxon>
        <taxon>Nitrospinales</taxon>
        <taxon>Nitrospinaceae</taxon>
        <taxon>Candidatus Nitrohelix</taxon>
    </lineage>
</organism>
<evidence type="ECO:0000313" key="2">
    <source>
        <dbReference type="EMBL" id="QPJ65888.1"/>
    </source>
</evidence>
<dbReference type="KEGG" id="nva:G3M78_10985"/>
<name>A0A7T0C3N2_9BACT</name>
<accession>A0A7T0C3N2</accession>
<proteinExistence type="predicted"/>
<dbReference type="AlphaFoldDB" id="A0A7T0C3N2"/>
<dbReference type="GO" id="GO:0016740">
    <property type="term" value="F:transferase activity"/>
    <property type="evidence" value="ECO:0007669"/>
    <property type="project" value="UniProtKB-KW"/>
</dbReference>
<evidence type="ECO:0000259" key="1">
    <source>
        <dbReference type="Pfam" id="PF01973"/>
    </source>
</evidence>
<feature type="domain" description="6-hydroxymethylpterin diphosphokinase MptE-like" evidence="1">
    <location>
        <begin position="207"/>
        <end position="376"/>
    </location>
</feature>
<sequence>MTSVVWTENLKCLTRHRPELARLLARLATASPYRSVPARSGAPTLALQLPSGEQKFLLSAYDPEREACKSTDTAIKSGADHFIIMGLELAYGLRRLCANAPKGNRILVFEHDPELFRLALQTSDLCAELANPNIDFFIAPNLEARDLLPEDLALEFSLHGYHALTTHSLTALHADAQIKLESRLRKQLQESKVNLGTRSAFSKIFYKNIFQNWKHIRSSSGINQIENAFKDQPAIIVSAGPSLDKNINYLKQAENRALIIAVATALKPLLSRGIEPDFVIAVDPAPLLLKFFQQAPIPKKPWLVFDPATFPGVIDNYPGKMMSFDSNIELSKWLVNLTESKGSLGNMHSVSHAAFALAQHIGCNPIALIGQDLAFDGHRQHCSYSAYHSEHIDNFTEKGVVKQFEQNRFNRFQGTTLSAVDLFGGSTATLTNLDTYKHQFIPSQPDKISCFNATEGGAPIPDMRDTTLREFINNYCRETICDSKNEWKENNANESAETTTSQIGIQAEIDKLSKLAAILKDFGLKFEQKDFVKSDEKKRFSYEMENFYKMMLEDISMMKLLQEYAFADFVEWKTSTQAINKSADQNGTVERLFERDRKFFPVLKNAIQYMLEELEKISNSG</sequence>
<evidence type="ECO:0000313" key="3">
    <source>
        <dbReference type="Proteomes" id="UP000594464"/>
    </source>
</evidence>
<protein>
    <submittedName>
        <fullName evidence="2">Motility associated factor glycosyltransferase family protein</fullName>
    </submittedName>
</protein>
<dbReference type="EMBL" id="CP048620">
    <property type="protein sequence ID" value="QPJ65888.1"/>
    <property type="molecule type" value="Genomic_DNA"/>
</dbReference>
<dbReference type="PANTHER" id="PTHR41786:SF1">
    <property type="entry name" value="6-HYDROXYMETHYLPTERIN DIPHOSPHOKINASE MPTE-LIKE DOMAIN-CONTAINING PROTEIN"/>
    <property type="match status" value="1"/>
</dbReference>
<dbReference type="PANTHER" id="PTHR41786">
    <property type="entry name" value="MOTILITY ACCESSORY FACTOR MAF"/>
    <property type="match status" value="1"/>
</dbReference>
<reference evidence="3" key="1">
    <citation type="submission" date="2020-02" db="EMBL/GenBank/DDBJ databases">
        <title>Genomic and physiological characterization of two novel Nitrospinaceae genera.</title>
        <authorList>
            <person name="Mueller A.J."/>
            <person name="Jung M.-Y."/>
            <person name="Strachan C.R."/>
            <person name="Herbold C.W."/>
            <person name="Kirkegaard R.H."/>
            <person name="Daims H."/>
        </authorList>
    </citation>
    <scope>NUCLEOTIDE SEQUENCE [LARGE SCALE GENOMIC DNA]</scope>
</reference>
<keyword evidence="2" id="KW-0808">Transferase</keyword>
<gene>
    <name evidence="2" type="ORF">G3M78_10985</name>
</gene>
<dbReference type="InterPro" id="IPR002826">
    <property type="entry name" value="MptE-like"/>
</dbReference>
<dbReference type="Proteomes" id="UP000594464">
    <property type="component" value="Chromosome"/>
</dbReference>